<evidence type="ECO:0000256" key="2">
    <source>
        <dbReference type="ARBA" id="ARBA00022475"/>
    </source>
</evidence>
<evidence type="ECO:0000256" key="3">
    <source>
        <dbReference type="ARBA" id="ARBA00022679"/>
    </source>
</evidence>
<reference evidence="9 10" key="2">
    <citation type="submission" date="2017-10" db="EMBL/GenBank/DDBJ databases">
        <authorList>
            <person name="Banno H."/>
            <person name="Chua N.-H."/>
        </authorList>
    </citation>
    <scope>NUCLEOTIDE SEQUENCE [LARGE SCALE GENOMIC DNA]</scope>
    <source>
        <strain evidence="9 10">JK626</strain>
    </source>
</reference>
<evidence type="ECO:0008006" key="11">
    <source>
        <dbReference type="Google" id="ProtNLM"/>
    </source>
</evidence>
<feature type="transmembrane region" description="Helical" evidence="8">
    <location>
        <begin position="17"/>
        <end position="35"/>
    </location>
</feature>
<protein>
    <recommendedName>
        <fullName evidence="11">Mannosyltransferase related to Gpi18</fullName>
    </recommendedName>
</protein>
<evidence type="ECO:0000256" key="7">
    <source>
        <dbReference type="ARBA" id="ARBA00024033"/>
    </source>
</evidence>
<keyword evidence="3" id="KW-0808">Transferase</keyword>
<organism evidence="9 10">
    <name type="scientific">Pseudobutyrivibrio ruminis</name>
    <dbReference type="NCBI Taxonomy" id="46206"/>
    <lineage>
        <taxon>Bacteria</taxon>
        <taxon>Bacillati</taxon>
        <taxon>Bacillota</taxon>
        <taxon>Clostridia</taxon>
        <taxon>Lachnospirales</taxon>
        <taxon>Lachnospiraceae</taxon>
        <taxon>Pseudobutyrivibrio</taxon>
    </lineage>
</organism>
<dbReference type="GO" id="GO:0005886">
    <property type="term" value="C:plasma membrane"/>
    <property type="evidence" value="ECO:0007669"/>
    <property type="project" value="UniProtKB-SubCell"/>
</dbReference>
<name>A0A2G3DU30_9FIRM</name>
<dbReference type="EMBL" id="PDYF01000025">
    <property type="protein sequence ID" value="PHU34385.1"/>
    <property type="molecule type" value="Genomic_DNA"/>
</dbReference>
<proteinExistence type="inferred from homology"/>
<feature type="transmembrane region" description="Helical" evidence="8">
    <location>
        <begin position="178"/>
        <end position="204"/>
    </location>
</feature>
<dbReference type="GO" id="GO:0016758">
    <property type="term" value="F:hexosyltransferase activity"/>
    <property type="evidence" value="ECO:0007669"/>
    <property type="project" value="InterPro"/>
</dbReference>
<feature type="transmembrane region" description="Helical" evidence="8">
    <location>
        <begin position="329"/>
        <end position="355"/>
    </location>
</feature>
<feature type="transmembrane region" description="Helical" evidence="8">
    <location>
        <begin position="367"/>
        <end position="386"/>
    </location>
</feature>
<comment type="caution">
    <text evidence="9">The sequence shown here is derived from an EMBL/GenBank/DDBJ whole genome shotgun (WGS) entry which is preliminary data.</text>
</comment>
<dbReference type="RefSeq" id="WP_099392335.1">
    <property type="nucleotide sequence ID" value="NZ_PDYF01000025.1"/>
</dbReference>
<feature type="transmembrane region" description="Helical" evidence="8">
    <location>
        <begin position="98"/>
        <end position="119"/>
    </location>
</feature>
<evidence type="ECO:0000313" key="9">
    <source>
        <dbReference type="EMBL" id="PHU34385.1"/>
    </source>
</evidence>
<evidence type="ECO:0000256" key="4">
    <source>
        <dbReference type="ARBA" id="ARBA00022692"/>
    </source>
</evidence>
<dbReference type="Pfam" id="PF09594">
    <property type="entry name" value="GT87"/>
    <property type="match status" value="1"/>
</dbReference>
<evidence type="ECO:0000256" key="5">
    <source>
        <dbReference type="ARBA" id="ARBA00022989"/>
    </source>
</evidence>
<feature type="transmembrane region" description="Helical" evidence="8">
    <location>
        <begin position="131"/>
        <end position="150"/>
    </location>
</feature>
<evidence type="ECO:0000256" key="8">
    <source>
        <dbReference type="SAM" id="Phobius"/>
    </source>
</evidence>
<keyword evidence="6 8" id="KW-0472">Membrane</keyword>
<gene>
    <name evidence="9" type="ORF">CSX01_10350</name>
</gene>
<feature type="transmembrane region" description="Helical" evidence="8">
    <location>
        <begin position="306"/>
        <end position="323"/>
    </location>
</feature>
<dbReference type="Proteomes" id="UP000225889">
    <property type="component" value="Unassembled WGS sequence"/>
</dbReference>
<accession>A0A2G3DU30</accession>
<evidence type="ECO:0000256" key="6">
    <source>
        <dbReference type="ARBA" id="ARBA00023136"/>
    </source>
</evidence>
<evidence type="ECO:0000313" key="10">
    <source>
        <dbReference type="Proteomes" id="UP000225889"/>
    </source>
</evidence>
<comment type="similarity">
    <text evidence="7">Belongs to the glycosyltransferase 87 family.</text>
</comment>
<keyword evidence="4 8" id="KW-0812">Transmembrane</keyword>
<feature type="transmembrane region" description="Helical" evidence="8">
    <location>
        <begin position="210"/>
        <end position="229"/>
    </location>
</feature>
<keyword evidence="2" id="KW-1003">Cell membrane</keyword>
<evidence type="ECO:0000256" key="1">
    <source>
        <dbReference type="ARBA" id="ARBA00004651"/>
    </source>
</evidence>
<sequence>MFKFEEKIVSYIQEKKVYVVFGLFILMSLAIRVFVRDCTNGDLENYLLPWYEQIKANGGLFGGLSKPVYAANGEICNYTFAYQFLISIMTSLPINPVYAYKILSVIFDYLLIGAIFNLVSLVNEKADKKNLVIPFCIVLIHPIIFMNSAMWGQCDSIYTFWIAVSIICLVKEKYVKAFIFYGLAFAFKLQAIFFLPFLLFYYVYKKRYSFLYFLIIPAVVVCTGIPAFVQGRSVVEAFRIYTGNTSLYTRLAMGYPSFWTIISDGVKTEGYYSLKLVAIAVTVCIIAAHMYYWIDKKADLSSKNMLYMAFILAYTTVLFLPGMHERYGYLYEVLALVILLLNLKTMRCYIGLFLVSIAMYGSAIYGTAYNMVILSIANLLIYIYYLKVINEEIVRG</sequence>
<comment type="subcellular location">
    <subcellularLocation>
        <location evidence="1">Cell membrane</location>
        <topology evidence="1">Multi-pass membrane protein</topology>
    </subcellularLocation>
</comment>
<keyword evidence="5 8" id="KW-1133">Transmembrane helix</keyword>
<dbReference type="AlphaFoldDB" id="A0A2G3DU30"/>
<reference evidence="9 10" key="1">
    <citation type="submission" date="2017-10" db="EMBL/GenBank/DDBJ databases">
        <title>Resolving the taxonomy of Roseburia spp., Eubacterium rectale and Agathobacter spp. through phylogenomic analysis.</title>
        <authorList>
            <person name="Sheridan P.O."/>
            <person name="Walker A.W."/>
            <person name="Duncan S.H."/>
            <person name="Scott K.P."/>
            <person name="Toole P.W.O."/>
            <person name="Luis P."/>
            <person name="Flint H.J."/>
        </authorList>
    </citation>
    <scope>NUCLEOTIDE SEQUENCE [LARGE SCALE GENOMIC DNA]</scope>
    <source>
        <strain evidence="9 10">JK626</strain>
    </source>
</reference>
<feature type="transmembrane region" description="Helical" evidence="8">
    <location>
        <begin position="274"/>
        <end position="294"/>
    </location>
</feature>
<dbReference type="InterPro" id="IPR018584">
    <property type="entry name" value="GT87"/>
</dbReference>